<dbReference type="InterPro" id="IPR036388">
    <property type="entry name" value="WH-like_DNA-bd_sf"/>
</dbReference>
<sequence length="237" mass="25229">MTLKTSGANMSIENWDNTARPGVAAAWSPRSPAERVLMALKMHGALSSAELGSKLATTGEAARQQLARLAEEGLVASASEARGVGRPTQRWSLTAAAQSRFPDTHAALTVQLLDIVRTSLGEAALETLISVREAETHTAYHSVIAADLPLRDKVAALADLRSAEGYMAGWSEEPDGTLVLVENHCPICAAATACQGFCRAELDVFRSILGSEATIQRTEHIVSGGRRCTYSIRKTDA</sequence>
<reference evidence="1 2" key="1">
    <citation type="submission" date="2016-10" db="EMBL/GenBank/DDBJ databases">
        <authorList>
            <person name="de Groot N.N."/>
        </authorList>
    </citation>
    <scope>NUCLEOTIDE SEQUENCE [LARGE SCALE GENOMIC DNA]</scope>
    <source>
        <strain evidence="1 2">CGMCC 1.10210</strain>
    </source>
</reference>
<dbReference type="SUPFAM" id="SSF46785">
    <property type="entry name" value="Winged helix' DNA-binding domain"/>
    <property type="match status" value="1"/>
</dbReference>
<organism evidence="1 2">
    <name type="scientific">Devosia psychrophila</name>
    <dbReference type="NCBI Taxonomy" id="728005"/>
    <lineage>
        <taxon>Bacteria</taxon>
        <taxon>Pseudomonadati</taxon>
        <taxon>Pseudomonadota</taxon>
        <taxon>Alphaproteobacteria</taxon>
        <taxon>Hyphomicrobiales</taxon>
        <taxon>Devosiaceae</taxon>
        <taxon>Devosia</taxon>
    </lineage>
</organism>
<evidence type="ECO:0000313" key="1">
    <source>
        <dbReference type="EMBL" id="SFC93607.1"/>
    </source>
</evidence>
<dbReference type="EMBL" id="FOMB01000015">
    <property type="protein sequence ID" value="SFC93607.1"/>
    <property type="molecule type" value="Genomic_DNA"/>
</dbReference>
<dbReference type="Proteomes" id="UP000182258">
    <property type="component" value="Unassembled WGS sequence"/>
</dbReference>
<dbReference type="InterPro" id="IPR036390">
    <property type="entry name" value="WH_DNA-bd_sf"/>
</dbReference>
<dbReference type="AlphaFoldDB" id="A0A1I1N7L6"/>
<gene>
    <name evidence="1" type="ORF">SAMN04488059_11513</name>
</gene>
<dbReference type="Gene3D" id="1.10.10.10">
    <property type="entry name" value="Winged helix-like DNA-binding domain superfamily/Winged helix DNA-binding domain"/>
    <property type="match status" value="1"/>
</dbReference>
<dbReference type="RefSeq" id="WP_428040670.1">
    <property type="nucleotide sequence ID" value="NZ_LAPV01000170.1"/>
</dbReference>
<protein>
    <submittedName>
        <fullName evidence="1">Predicted transcriptional regulator, ArsR family</fullName>
    </submittedName>
</protein>
<proteinExistence type="predicted"/>
<dbReference type="STRING" id="728005.SAMN04488059_11513"/>
<evidence type="ECO:0000313" key="2">
    <source>
        <dbReference type="Proteomes" id="UP000182258"/>
    </source>
</evidence>
<accession>A0A1I1N7L6</accession>
<name>A0A1I1N7L6_9HYPH</name>